<accession>A0A6A4HQW0</accession>
<dbReference type="AlphaFoldDB" id="A0A6A4HQW0"/>
<dbReference type="Proteomes" id="UP000799118">
    <property type="component" value="Unassembled WGS sequence"/>
</dbReference>
<dbReference type="EMBL" id="ML769473">
    <property type="protein sequence ID" value="KAE9399135.1"/>
    <property type="molecule type" value="Genomic_DNA"/>
</dbReference>
<name>A0A6A4HQW0_9AGAR</name>
<organism evidence="2 3">
    <name type="scientific">Gymnopus androsaceus JB14</name>
    <dbReference type="NCBI Taxonomy" id="1447944"/>
    <lineage>
        <taxon>Eukaryota</taxon>
        <taxon>Fungi</taxon>
        <taxon>Dikarya</taxon>
        <taxon>Basidiomycota</taxon>
        <taxon>Agaricomycotina</taxon>
        <taxon>Agaricomycetes</taxon>
        <taxon>Agaricomycetidae</taxon>
        <taxon>Agaricales</taxon>
        <taxon>Marasmiineae</taxon>
        <taxon>Omphalotaceae</taxon>
        <taxon>Gymnopus</taxon>
    </lineage>
</organism>
<reference evidence="2" key="1">
    <citation type="journal article" date="2019" name="Environ. Microbiol.">
        <title>Fungal ecological strategies reflected in gene transcription - a case study of two litter decomposers.</title>
        <authorList>
            <person name="Barbi F."/>
            <person name="Kohler A."/>
            <person name="Barry K."/>
            <person name="Baskaran P."/>
            <person name="Daum C."/>
            <person name="Fauchery L."/>
            <person name="Ihrmark K."/>
            <person name="Kuo A."/>
            <person name="LaButti K."/>
            <person name="Lipzen A."/>
            <person name="Morin E."/>
            <person name="Grigoriev I.V."/>
            <person name="Henrissat B."/>
            <person name="Lindahl B."/>
            <person name="Martin F."/>
        </authorList>
    </citation>
    <scope>NUCLEOTIDE SEQUENCE</scope>
    <source>
        <strain evidence="2">JB14</strain>
    </source>
</reference>
<protein>
    <submittedName>
        <fullName evidence="2">Uncharacterized protein</fullName>
    </submittedName>
</protein>
<dbReference type="OrthoDB" id="198652at2759"/>
<evidence type="ECO:0000313" key="3">
    <source>
        <dbReference type="Proteomes" id="UP000799118"/>
    </source>
</evidence>
<keyword evidence="3" id="KW-1185">Reference proteome</keyword>
<feature type="chain" id="PRO_5025434470" evidence="1">
    <location>
        <begin position="20"/>
        <end position="169"/>
    </location>
</feature>
<evidence type="ECO:0000313" key="2">
    <source>
        <dbReference type="EMBL" id="KAE9399135.1"/>
    </source>
</evidence>
<gene>
    <name evidence="2" type="ORF">BT96DRAFT_821003</name>
</gene>
<sequence length="169" mass="19492">MGLVVWIAIFVELIVDTFCYVDDTFGWNIEGNLVLYEPYGVFFPRKQAQLLCLWDYLGIPHKRKKQAFRLILTIIGFEIDLNAMTATLPAKSKRSLISAIHNFIATPSRQCSLHKFQVLTGWINWSFNVFPLLRPSLSNVYQKMSGKSQPHANIYLNKAMKDNLTWLAH</sequence>
<evidence type="ECO:0000256" key="1">
    <source>
        <dbReference type="SAM" id="SignalP"/>
    </source>
</evidence>
<keyword evidence="1" id="KW-0732">Signal</keyword>
<feature type="signal peptide" evidence="1">
    <location>
        <begin position="1"/>
        <end position="19"/>
    </location>
</feature>
<proteinExistence type="predicted"/>